<name>A0ABP0UFI7_9BRYO</name>
<dbReference type="PROSITE" id="PS00678">
    <property type="entry name" value="WD_REPEATS_1"/>
    <property type="match status" value="1"/>
</dbReference>
<dbReference type="PROSITE" id="PS50294">
    <property type="entry name" value="WD_REPEATS_REGION"/>
    <property type="match status" value="2"/>
</dbReference>
<keyword evidence="5" id="KW-1185">Reference proteome</keyword>
<sequence>MASTLGPAPDPEAVLRGHRAAVNVVTFHSPSGTLLSGDADGELKIWDLRRHRPLSSSRVHTPAAGVIGISAADASNKILSQGRDGTVKCWQLTESMLSRQPLLTIKTDSYHFCKLSLSESATMSSESEAIVGNTKIASGAAVIAIAGKEPSIIELWDIGSGKCVQKLPQERLGPSTVECILSHGICLLFCSYEDGTMMVWDIRHAAAPLIQARLHDEPVLSIAIDRIGAGGVSGSADGNLMFFFLDYQENTFVVKKKVEGQAGIGDIAIRGDDKLVATAGWDHRIRIYDYKRRKPLAILKYHTETVTGVTFREDMKWMATSSRDSTIALWSLYPPSSLQQNQQLVNSGGSRYGAGSMVNGNMNDHEQ</sequence>
<evidence type="ECO:0008006" key="6">
    <source>
        <dbReference type="Google" id="ProtNLM"/>
    </source>
</evidence>
<dbReference type="SUPFAM" id="SSF50978">
    <property type="entry name" value="WD40 repeat-like"/>
    <property type="match status" value="1"/>
</dbReference>
<evidence type="ECO:0000256" key="3">
    <source>
        <dbReference type="PROSITE-ProRule" id="PRU00221"/>
    </source>
</evidence>
<dbReference type="Gene3D" id="2.130.10.10">
    <property type="entry name" value="YVTN repeat-like/Quinoprotein amine dehydrogenase"/>
    <property type="match status" value="2"/>
</dbReference>
<dbReference type="PANTHER" id="PTHR19854">
    <property type="entry name" value="TRANSDUCIN BETA-LIKE 3"/>
    <property type="match status" value="1"/>
</dbReference>
<dbReference type="InterPro" id="IPR019775">
    <property type="entry name" value="WD40_repeat_CS"/>
</dbReference>
<dbReference type="PRINTS" id="PR00320">
    <property type="entry name" value="GPROTEINBRPT"/>
</dbReference>
<keyword evidence="2" id="KW-0677">Repeat</keyword>
<dbReference type="Proteomes" id="UP001497512">
    <property type="component" value="Chromosome 3"/>
</dbReference>
<feature type="repeat" description="WD" evidence="3">
    <location>
        <begin position="15"/>
        <end position="56"/>
    </location>
</feature>
<evidence type="ECO:0000313" key="5">
    <source>
        <dbReference type="Proteomes" id="UP001497512"/>
    </source>
</evidence>
<keyword evidence="1 3" id="KW-0853">WD repeat</keyword>
<dbReference type="SMART" id="SM00320">
    <property type="entry name" value="WD40"/>
    <property type="match status" value="6"/>
</dbReference>
<reference evidence="4" key="1">
    <citation type="submission" date="2024-02" db="EMBL/GenBank/DDBJ databases">
        <authorList>
            <consortium name="ELIXIR-Norway"/>
            <consortium name="Elixir Norway"/>
        </authorList>
    </citation>
    <scope>NUCLEOTIDE SEQUENCE</scope>
</reference>
<dbReference type="InterPro" id="IPR001680">
    <property type="entry name" value="WD40_rpt"/>
</dbReference>
<evidence type="ECO:0000313" key="4">
    <source>
        <dbReference type="EMBL" id="CAK9220180.1"/>
    </source>
</evidence>
<dbReference type="PROSITE" id="PS50082">
    <property type="entry name" value="WD_REPEATS_2"/>
    <property type="match status" value="2"/>
</dbReference>
<dbReference type="PANTHER" id="PTHR19854:SF1">
    <property type="entry name" value="GUANINE NUCLEOTIDE-BINDING PROTEIN SUBUNIT BETA-LIKE PROTEIN 1"/>
    <property type="match status" value="1"/>
</dbReference>
<dbReference type="EMBL" id="OZ019895">
    <property type="protein sequence ID" value="CAK9220180.1"/>
    <property type="molecule type" value="Genomic_DNA"/>
</dbReference>
<accession>A0ABP0UFI7</accession>
<gene>
    <name evidence="4" type="ORF">CSSPTR1EN2_LOCUS15249</name>
</gene>
<feature type="repeat" description="WD" evidence="3">
    <location>
        <begin position="299"/>
        <end position="340"/>
    </location>
</feature>
<dbReference type="InterPro" id="IPR020472">
    <property type="entry name" value="WD40_PAC1"/>
</dbReference>
<protein>
    <recommendedName>
        <fullName evidence="6">Guanine nucleotide-binding protein subunit beta-like protein</fullName>
    </recommendedName>
</protein>
<dbReference type="InterPro" id="IPR015943">
    <property type="entry name" value="WD40/YVTN_repeat-like_dom_sf"/>
</dbReference>
<dbReference type="Pfam" id="PF00400">
    <property type="entry name" value="WD40"/>
    <property type="match status" value="3"/>
</dbReference>
<organism evidence="4 5">
    <name type="scientific">Sphagnum troendelagicum</name>
    <dbReference type="NCBI Taxonomy" id="128251"/>
    <lineage>
        <taxon>Eukaryota</taxon>
        <taxon>Viridiplantae</taxon>
        <taxon>Streptophyta</taxon>
        <taxon>Embryophyta</taxon>
        <taxon>Bryophyta</taxon>
        <taxon>Sphagnophytina</taxon>
        <taxon>Sphagnopsida</taxon>
        <taxon>Sphagnales</taxon>
        <taxon>Sphagnaceae</taxon>
        <taxon>Sphagnum</taxon>
    </lineage>
</organism>
<proteinExistence type="predicted"/>
<evidence type="ECO:0000256" key="1">
    <source>
        <dbReference type="ARBA" id="ARBA00022574"/>
    </source>
</evidence>
<evidence type="ECO:0000256" key="2">
    <source>
        <dbReference type="ARBA" id="ARBA00022737"/>
    </source>
</evidence>
<dbReference type="InterPro" id="IPR036322">
    <property type="entry name" value="WD40_repeat_dom_sf"/>
</dbReference>